<evidence type="ECO:0000313" key="2">
    <source>
        <dbReference type="EMBL" id="PQM33422.1"/>
    </source>
</evidence>
<reference evidence="2 3" key="1">
    <citation type="submission" date="2018-02" db="EMBL/GenBank/DDBJ databases">
        <title>Draft genome of wild Prunus yedoensis var. nudiflora.</title>
        <authorList>
            <person name="Baek S."/>
            <person name="Kim J.-H."/>
            <person name="Choi K."/>
            <person name="Kim G.-B."/>
            <person name="Cho A."/>
            <person name="Jang H."/>
            <person name="Shin C.-H."/>
            <person name="Yu H.-J."/>
            <person name="Mun J.-H."/>
        </authorList>
    </citation>
    <scope>NUCLEOTIDE SEQUENCE [LARGE SCALE GENOMIC DNA]</scope>
    <source>
        <strain evidence="3">cv. Jeju island</strain>
        <tissue evidence="2">Leaf</tissue>
    </source>
</reference>
<dbReference type="AlphaFoldDB" id="A0A314U9A5"/>
<accession>A0A314U9A5</accession>
<proteinExistence type="predicted"/>
<feature type="chain" id="PRO_5016446973" evidence="1">
    <location>
        <begin position="19"/>
        <end position="167"/>
    </location>
</feature>
<sequence length="167" mass="18840">MVASELILALAIVQLRVSQDSQQRGSVHSFDHLAISVEDKGNCGPAIVFCWKPVAECTYPPLRQRHSNGIHSCEGTAPELWFTCFCVDVGVGIKNVDMFETKWRELIRKRHELMWKKTIIPLFGAVLCIQLVQLDIEHGFPTNSSDSCSDYRIWKLMRALACGFSSL</sequence>
<gene>
    <name evidence="2" type="ORF">Pyn_40044</name>
</gene>
<keyword evidence="3" id="KW-1185">Reference proteome</keyword>
<protein>
    <submittedName>
        <fullName evidence="2">Uncharacterized protein</fullName>
    </submittedName>
</protein>
<evidence type="ECO:0000313" key="3">
    <source>
        <dbReference type="Proteomes" id="UP000250321"/>
    </source>
</evidence>
<comment type="caution">
    <text evidence="2">The sequence shown here is derived from an EMBL/GenBank/DDBJ whole genome shotgun (WGS) entry which is preliminary data.</text>
</comment>
<dbReference type="Proteomes" id="UP000250321">
    <property type="component" value="Unassembled WGS sequence"/>
</dbReference>
<evidence type="ECO:0000256" key="1">
    <source>
        <dbReference type="SAM" id="SignalP"/>
    </source>
</evidence>
<feature type="signal peptide" evidence="1">
    <location>
        <begin position="1"/>
        <end position="18"/>
    </location>
</feature>
<name>A0A314U9A5_PRUYE</name>
<dbReference type="EMBL" id="PJQY01003922">
    <property type="protein sequence ID" value="PQM33422.1"/>
    <property type="molecule type" value="Genomic_DNA"/>
</dbReference>
<organism evidence="2 3">
    <name type="scientific">Prunus yedoensis var. nudiflora</name>
    <dbReference type="NCBI Taxonomy" id="2094558"/>
    <lineage>
        <taxon>Eukaryota</taxon>
        <taxon>Viridiplantae</taxon>
        <taxon>Streptophyta</taxon>
        <taxon>Embryophyta</taxon>
        <taxon>Tracheophyta</taxon>
        <taxon>Spermatophyta</taxon>
        <taxon>Magnoliopsida</taxon>
        <taxon>eudicotyledons</taxon>
        <taxon>Gunneridae</taxon>
        <taxon>Pentapetalae</taxon>
        <taxon>rosids</taxon>
        <taxon>fabids</taxon>
        <taxon>Rosales</taxon>
        <taxon>Rosaceae</taxon>
        <taxon>Amygdaloideae</taxon>
        <taxon>Amygdaleae</taxon>
        <taxon>Prunus</taxon>
    </lineage>
</organism>
<keyword evidence="1" id="KW-0732">Signal</keyword>